<protein>
    <submittedName>
        <fullName evidence="2">Uncharacterized protein</fullName>
    </submittedName>
</protein>
<feature type="region of interest" description="Disordered" evidence="1">
    <location>
        <begin position="1"/>
        <end position="33"/>
    </location>
</feature>
<gene>
    <name evidence="2" type="ORF">PLEPLA_LOCUS23775</name>
</gene>
<proteinExistence type="predicted"/>
<dbReference type="AlphaFoldDB" id="A0A9N7YST8"/>
<accession>A0A9N7YST8</accession>
<name>A0A9N7YST8_PLEPL</name>
<dbReference type="Proteomes" id="UP001153269">
    <property type="component" value="Unassembled WGS sequence"/>
</dbReference>
<feature type="region of interest" description="Disordered" evidence="1">
    <location>
        <begin position="90"/>
        <end position="110"/>
    </location>
</feature>
<evidence type="ECO:0000313" key="2">
    <source>
        <dbReference type="EMBL" id="CAB1435724.1"/>
    </source>
</evidence>
<comment type="caution">
    <text evidence="2">The sequence shown here is derived from an EMBL/GenBank/DDBJ whole genome shotgun (WGS) entry which is preliminary data.</text>
</comment>
<reference evidence="2" key="1">
    <citation type="submission" date="2020-03" db="EMBL/GenBank/DDBJ databases">
        <authorList>
            <person name="Weist P."/>
        </authorList>
    </citation>
    <scope>NUCLEOTIDE SEQUENCE</scope>
</reference>
<keyword evidence="3" id="KW-1185">Reference proteome</keyword>
<dbReference type="EMBL" id="CADEAL010001802">
    <property type="protein sequence ID" value="CAB1435724.1"/>
    <property type="molecule type" value="Genomic_DNA"/>
</dbReference>
<evidence type="ECO:0000256" key="1">
    <source>
        <dbReference type="SAM" id="MobiDB-lite"/>
    </source>
</evidence>
<evidence type="ECO:0000313" key="3">
    <source>
        <dbReference type="Proteomes" id="UP001153269"/>
    </source>
</evidence>
<sequence>MIDGGKQLRARNDEKRVRKRSSEREEEELRSSVCGEVERAGRERRERGGGITVCLSHTYYFPHAMEISSNELCRHLLHTFHSPAAVALTSTPSNDDSQSGFVTHSASLMV</sequence>
<organism evidence="2 3">
    <name type="scientific">Pleuronectes platessa</name>
    <name type="common">European plaice</name>
    <dbReference type="NCBI Taxonomy" id="8262"/>
    <lineage>
        <taxon>Eukaryota</taxon>
        <taxon>Metazoa</taxon>
        <taxon>Chordata</taxon>
        <taxon>Craniata</taxon>
        <taxon>Vertebrata</taxon>
        <taxon>Euteleostomi</taxon>
        <taxon>Actinopterygii</taxon>
        <taxon>Neopterygii</taxon>
        <taxon>Teleostei</taxon>
        <taxon>Neoteleostei</taxon>
        <taxon>Acanthomorphata</taxon>
        <taxon>Carangaria</taxon>
        <taxon>Pleuronectiformes</taxon>
        <taxon>Pleuronectoidei</taxon>
        <taxon>Pleuronectidae</taxon>
        <taxon>Pleuronectes</taxon>
    </lineage>
</organism>
<feature type="compositionally biased region" description="Basic and acidic residues" evidence="1">
    <location>
        <begin position="10"/>
        <end position="33"/>
    </location>
</feature>